<organism evidence="3 4">
    <name type="scientific">Nocardioides guangzhouensis</name>
    <dbReference type="NCBI Taxonomy" id="2497878"/>
    <lineage>
        <taxon>Bacteria</taxon>
        <taxon>Bacillati</taxon>
        <taxon>Actinomycetota</taxon>
        <taxon>Actinomycetes</taxon>
        <taxon>Propionibacteriales</taxon>
        <taxon>Nocardioidaceae</taxon>
        <taxon>Nocardioides</taxon>
    </lineage>
</organism>
<keyword evidence="4" id="KW-1185">Reference proteome</keyword>
<accession>A0A4Q4ZEP4</accession>
<gene>
    <name evidence="3" type="ORF">EKO23_11925</name>
</gene>
<evidence type="ECO:0000313" key="4">
    <source>
        <dbReference type="Proteomes" id="UP000295198"/>
    </source>
</evidence>
<proteinExistence type="inferred from homology"/>
<dbReference type="Gene3D" id="3.30.370.10">
    <property type="entry name" value="Barstar-like"/>
    <property type="match status" value="1"/>
</dbReference>
<name>A0A4Q4ZEP4_9ACTN</name>
<comment type="caution">
    <text evidence="3">The sequence shown here is derived from an EMBL/GenBank/DDBJ whole genome shotgun (WGS) entry which is preliminary data.</text>
</comment>
<dbReference type="OrthoDB" id="5184890at2"/>
<dbReference type="AlphaFoldDB" id="A0A4Q4ZEP4"/>
<evidence type="ECO:0000313" key="3">
    <source>
        <dbReference type="EMBL" id="RYP85704.1"/>
    </source>
</evidence>
<dbReference type="EMBL" id="SDKM01000015">
    <property type="protein sequence ID" value="RYP85704.1"/>
    <property type="molecule type" value="Genomic_DNA"/>
</dbReference>
<dbReference type="Pfam" id="PF01337">
    <property type="entry name" value="Barstar"/>
    <property type="match status" value="1"/>
</dbReference>
<evidence type="ECO:0000256" key="1">
    <source>
        <dbReference type="ARBA" id="ARBA00006845"/>
    </source>
</evidence>
<dbReference type="InterPro" id="IPR000468">
    <property type="entry name" value="Barstar"/>
</dbReference>
<protein>
    <recommendedName>
        <fullName evidence="2">Barstar (barnase inhibitor) domain-containing protein</fullName>
    </recommendedName>
</protein>
<dbReference type="InterPro" id="IPR035905">
    <property type="entry name" value="Barstar-like_sf"/>
</dbReference>
<reference evidence="3 4" key="1">
    <citation type="submission" date="2019-01" db="EMBL/GenBank/DDBJ databases">
        <title>Nocardioides guangzhouensis sp. nov., an actinobacterium isolated from soil.</title>
        <authorList>
            <person name="Fu Y."/>
            <person name="Cai Y."/>
            <person name="Lin Z."/>
            <person name="Chen P."/>
        </authorList>
    </citation>
    <scope>NUCLEOTIDE SEQUENCE [LARGE SCALE GENOMIC DNA]</scope>
    <source>
        <strain evidence="3 4">130</strain>
    </source>
</reference>
<dbReference type="Proteomes" id="UP000295198">
    <property type="component" value="Unassembled WGS sequence"/>
</dbReference>
<comment type="similarity">
    <text evidence="1">Belongs to the barstar family.</text>
</comment>
<feature type="domain" description="Barstar (barnase inhibitor)" evidence="2">
    <location>
        <begin position="41"/>
        <end position="125"/>
    </location>
</feature>
<evidence type="ECO:0000259" key="2">
    <source>
        <dbReference type="Pfam" id="PF01337"/>
    </source>
</evidence>
<dbReference type="RefSeq" id="WP_134717512.1">
    <property type="nucleotide sequence ID" value="NZ_SDKM01000015.1"/>
</dbReference>
<sequence length="139" mass="15102">MSGLAAVLAGRHAPGVYRWHAHLDEADVRRAVEHAGWTYGHLDGWQVEDKAEFLSAVGKALSFPDSYGQNFDALSDCLADLGPAALLWDGWSCFDRADESAFQTAVDVLESHAMDERTAPFVVLLRGDGPDVEGLESLD</sequence>
<dbReference type="SUPFAM" id="SSF52038">
    <property type="entry name" value="Barstar-related"/>
    <property type="match status" value="1"/>
</dbReference>